<dbReference type="EMBL" id="KV460224">
    <property type="protein sequence ID" value="OBT97027.2"/>
    <property type="molecule type" value="Genomic_DNA"/>
</dbReference>
<gene>
    <name evidence="2" type="ORF">VE01_04895</name>
</gene>
<protein>
    <recommendedName>
        <fullName evidence="4">Jacalin-type lectin domain-containing protein</fullName>
    </recommendedName>
</protein>
<dbReference type="Proteomes" id="UP000091956">
    <property type="component" value="Unassembled WGS sequence"/>
</dbReference>
<dbReference type="AlphaFoldDB" id="A0A1B8GMG6"/>
<dbReference type="PANTHER" id="PTHR21054">
    <property type="entry name" value="ZINC METALLOPROTEINASE-RELATED"/>
    <property type="match status" value="1"/>
</dbReference>
<evidence type="ECO:0000313" key="2">
    <source>
        <dbReference type="EMBL" id="OBT97027.2"/>
    </source>
</evidence>
<dbReference type="PANTHER" id="PTHR21054:SF2">
    <property type="entry name" value="MIP04191P"/>
    <property type="match status" value="1"/>
</dbReference>
<evidence type="ECO:0000256" key="1">
    <source>
        <dbReference type="SAM" id="MobiDB-lite"/>
    </source>
</evidence>
<feature type="compositionally biased region" description="Acidic residues" evidence="1">
    <location>
        <begin position="731"/>
        <end position="745"/>
    </location>
</feature>
<evidence type="ECO:0008006" key="4">
    <source>
        <dbReference type="Google" id="ProtNLM"/>
    </source>
</evidence>
<name>A0A1B8GMG6_9PEZI</name>
<sequence length="745" mass="82302">MTVNKKRKESPAMTQIDDQEIVLHNIATGETVHQRAVIISGTCRTSDDSVDDYLIVKSTDYVGKESFPVQNWPVFEGHFKALVILSPGTNLLLLEHHYGSADCRSIQVELNYVPLLQVPPLHLAIMIAKDSPLLIDCPPNKRGAISSAHSDLDAVVKKFRMTAYMWQALTAEDLRSKHLGRRSFRIEEEWADETLSREFLSDPTKTRMSSTAKIHLIRSEKTVSEIRDAQVAQQNKQGRRRDDLHKYFEEALKKHGGPFVATAHPIVAGLILDSTFSAEQNLILGHAALGCSNTRGLSLGVFGSHLTYSWPRFLEEVASSLLDCSIPGDTVGNDNNECGTMWEACSIGQGAFLHEVGHAFGAPHTTGIMERGYAQDWPKAFLGGTAYCSARKIQGITVVDGKTTNNCTWDLSDALSFSVQPHFWLPMDPSLDVKDLKIEPSALVVAEDGQEDLLKLVISSPAQVCQVKFNGTPEPGLSIINTVREMQFTMAELEARFDRTNALTLEVLGKNGKSRKIGNVWKLFANLSFIRIPGSSVVLQKKSVMSPTLEAEDDAEDGKWDWAVLLNEKGKDGKLSRAVEIDSRVGCLLDGAVVYFEDGHRTHCGPRWNSAGRGHDFGGHASERFLLPEGIEVTKVEVGRGHELNGLRFHLSNGFEGGYLYDDSPVVTLEPAASEKIIGFYGRSSWGHCFDGIEQFGIITAPRDVDLPMIIYDLPELQNTDGGNGPRQEGCDNDDESHWEEESDN</sequence>
<dbReference type="InterPro" id="IPR053002">
    <property type="entry name" value="Metalloproteinase_M10B"/>
</dbReference>
<dbReference type="InterPro" id="IPR021917">
    <property type="entry name" value="Unchr_Zn-peptidase-like"/>
</dbReference>
<dbReference type="GO" id="GO:0005737">
    <property type="term" value="C:cytoplasm"/>
    <property type="evidence" value="ECO:0007669"/>
    <property type="project" value="TreeGrafter"/>
</dbReference>
<proteinExistence type="predicted"/>
<reference evidence="2 3" key="1">
    <citation type="submission" date="2016-03" db="EMBL/GenBank/DDBJ databases">
        <title>Comparative genomics of Pseudogymnoascus destructans, the fungus causing white-nose syndrome of bats.</title>
        <authorList>
            <person name="Palmer J.M."/>
            <person name="Drees K.P."/>
            <person name="Foster J.T."/>
            <person name="Lindner D.L."/>
        </authorList>
    </citation>
    <scope>NUCLEOTIDE SEQUENCE [LARGE SCALE GENOMIC DNA]</scope>
    <source>
        <strain evidence="2 3">UAMH 10579</strain>
    </source>
</reference>
<organism evidence="2 3">
    <name type="scientific">Pseudogymnoascus verrucosus</name>
    <dbReference type="NCBI Taxonomy" id="342668"/>
    <lineage>
        <taxon>Eukaryota</taxon>
        <taxon>Fungi</taxon>
        <taxon>Dikarya</taxon>
        <taxon>Ascomycota</taxon>
        <taxon>Pezizomycotina</taxon>
        <taxon>Leotiomycetes</taxon>
        <taxon>Thelebolales</taxon>
        <taxon>Thelebolaceae</taxon>
        <taxon>Pseudogymnoascus</taxon>
    </lineage>
</organism>
<dbReference type="Pfam" id="PF12044">
    <property type="entry name" value="Metallopep"/>
    <property type="match status" value="1"/>
</dbReference>
<dbReference type="RefSeq" id="XP_018130760.2">
    <property type="nucleotide sequence ID" value="XM_018274361.2"/>
</dbReference>
<reference evidence="3" key="2">
    <citation type="journal article" date="2018" name="Nat. Commun.">
        <title>Extreme sensitivity to ultraviolet light in the fungal pathogen causing white-nose syndrome of bats.</title>
        <authorList>
            <person name="Palmer J.M."/>
            <person name="Drees K.P."/>
            <person name="Foster J.T."/>
            <person name="Lindner D.L."/>
        </authorList>
    </citation>
    <scope>NUCLEOTIDE SEQUENCE [LARGE SCALE GENOMIC DNA]</scope>
    <source>
        <strain evidence="3">UAMH 10579</strain>
    </source>
</reference>
<accession>A0A1B8GMG6</accession>
<dbReference type="GeneID" id="28838281"/>
<feature type="region of interest" description="Disordered" evidence="1">
    <location>
        <begin position="717"/>
        <end position="745"/>
    </location>
</feature>
<keyword evidence="3" id="KW-1185">Reference proteome</keyword>
<evidence type="ECO:0000313" key="3">
    <source>
        <dbReference type="Proteomes" id="UP000091956"/>
    </source>
</evidence>